<evidence type="ECO:0000313" key="4">
    <source>
        <dbReference type="EMBL" id="KWZ77458.1"/>
    </source>
</evidence>
<comment type="subcellular location">
    <subcellularLocation>
        <location evidence="2">Cytoplasm</location>
        <location evidence="2">Nucleoid</location>
    </subcellularLocation>
</comment>
<dbReference type="Gene3D" id="3.30.1310.10">
    <property type="entry name" value="Nucleoid-associated protein YbaB-like domain"/>
    <property type="match status" value="1"/>
</dbReference>
<dbReference type="PANTHER" id="PTHR33449:SF1">
    <property type="entry name" value="NUCLEOID-ASSOCIATED PROTEIN YBAB"/>
    <property type="match status" value="1"/>
</dbReference>
<evidence type="ECO:0000256" key="1">
    <source>
        <dbReference type="ARBA" id="ARBA00023125"/>
    </source>
</evidence>
<keyword evidence="2" id="KW-0963">Cytoplasm</keyword>
<accession>A0A133KD03</accession>
<dbReference type="STRING" id="33036.HMPREF3200_01451"/>
<comment type="similarity">
    <text evidence="2">Belongs to the YbaB/EbfC family.</text>
</comment>
<reference evidence="5" key="1">
    <citation type="submission" date="2016-01" db="EMBL/GenBank/DDBJ databases">
        <authorList>
            <person name="Mitreva M."/>
            <person name="Pepin K.H."/>
            <person name="Mihindukulasuriya K.A."/>
            <person name="Fulton R."/>
            <person name="Fronick C."/>
            <person name="O'Laughlin M."/>
            <person name="Miner T."/>
            <person name="Herter B."/>
            <person name="Rosa B.A."/>
            <person name="Cordes M."/>
            <person name="Tomlinson C."/>
            <person name="Wollam A."/>
            <person name="Palsikar V.B."/>
            <person name="Mardis E.R."/>
            <person name="Wilson R.K."/>
        </authorList>
    </citation>
    <scope>NUCLEOTIDE SEQUENCE [LARGE SCALE GENOMIC DNA]</scope>
    <source>
        <strain evidence="5">MJR8151</strain>
    </source>
</reference>
<dbReference type="GO" id="GO:0003677">
    <property type="term" value="F:DNA binding"/>
    <property type="evidence" value="ECO:0007669"/>
    <property type="project" value="UniProtKB-UniRule"/>
</dbReference>
<organism evidence="4 5">
    <name type="scientific">Anaerococcus tetradius</name>
    <dbReference type="NCBI Taxonomy" id="33036"/>
    <lineage>
        <taxon>Bacteria</taxon>
        <taxon>Bacillati</taxon>
        <taxon>Bacillota</taxon>
        <taxon>Tissierellia</taxon>
        <taxon>Tissierellales</taxon>
        <taxon>Peptoniphilaceae</taxon>
        <taxon>Anaerococcus</taxon>
    </lineage>
</organism>
<dbReference type="InterPro" id="IPR036894">
    <property type="entry name" value="YbaB-like_sf"/>
</dbReference>
<dbReference type="EMBL" id="LRPM01000049">
    <property type="protein sequence ID" value="KWZ77458.1"/>
    <property type="molecule type" value="Genomic_DNA"/>
</dbReference>
<evidence type="ECO:0000256" key="3">
    <source>
        <dbReference type="SAM" id="MobiDB-lite"/>
    </source>
</evidence>
<dbReference type="GO" id="GO:0043590">
    <property type="term" value="C:bacterial nucleoid"/>
    <property type="evidence" value="ECO:0007669"/>
    <property type="project" value="UniProtKB-UniRule"/>
</dbReference>
<proteinExistence type="inferred from homology"/>
<dbReference type="GO" id="GO:0005829">
    <property type="term" value="C:cytosol"/>
    <property type="evidence" value="ECO:0007669"/>
    <property type="project" value="TreeGrafter"/>
</dbReference>
<evidence type="ECO:0000313" key="5">
    <source>
        <dbReference type="Proteomes" id="UP000070383"/>
    </source>
</evidence>
<dbReference type="RefSeq" id="WP_004836157.1">
    <property type="nucleotide sequence ID" value="NZ_CAMPNK010000001.1"/>
</dbReference>
<dbReference type="PATRIC" id="fig|33036.3.peg.1439"/>
<dbReference type="OrthoDB" id="9795263at2"/>
<dbReference type="SUPFAM" id="SSF82607">
    <property type="entry name" value="YbaB-like"/>
    <property type="match status" value="1"/>
</dbReference>
<name>A0A133KD03_9FIRM</name>
<feature type="region of interest" description="Disordered" evidence="3">
    <location>
        <begin position="20"/>
        <end position="42"/>
    </location>
</feature>
<feature type="compositionally biased region" description="Basic and acidic residues" evidence="3">
    <location>
        <begin position="22"/>
        <end position="39"/>
    </location>
</feature>
<dbReference type="PIRSF" id="PIRSF004555">
    <property type="entry name" value="UCP004555"/>
    <property type="match status" value="1"/>
</dbReference>
<evidence type="ECO:0000256" key="2">
    <source>
        <dbReference type="HAMAP-Rule" id="MF_00274"/>
    </source>
</evidence>
<dbReference type="NCBIfam" id="TIGR00103">
    <property type="entry name" value="DNA_YbaB_EbfC"/>
    <property type="match status" value="1"/>
</dbReference>
<comment type="subunit">
    <text evidence="2">Homodimer.</text>
</comment>
<dbReference type="Proteomes" id="UP000070383">
    <property type="component" value="Unassembled WGS sequence"/>
</dbReference>
<keyword evidence="5" id="KW-1185">Reference proteome</keyword>
<dbReference type="HAMAP" id="MF_00274">
    <property type="entry name" value="DNA_YbaB_EbfC"/>
    <property type="match status" value="1"/>
</dbReference>
<comment type="function">
    <text evidence="2">Binds to DNA and alters its conformation. May be involved in regulation of gene expression, nucleoid organization and DNA protection.</text>
</comment>
<gene>
    <name evidence="4" type="ORF">HMPREF3200_01451</name>
</gene>
<protein>
    <recommendedName>
        <fullName evidence="2">Nucleoid-associated protein HMPREF3200_01451</fullName>
    </recommendedName>
</protein>
<dbReference type="AlphaFoldDB" id="A0A133KD03"/>
<keyword evidence="1 2" id="KW-0238">DNA-binding</keyword>
<dbReference type="InterPro" id="IPR004401">
    <property type="entry name" value="YbaB/EbfC"/>
</dbReference>
<sequence>MARGGFRPGAPNMNNMMKQVKKMQEQMEKAQAEIEEKEFSSTAGGGVIEATVNGKKEVLAIKINPDVVDPEDVEMLEDLIMVAINDAMAKAASYNEETMGRLTGGINIPGLM</sequence>
<dbReference type="PANTHER" id="PTHR33449">
    <property type="entry name" value="NUCLEOID-ASSOCIATED PROTEIN YBAB"/>
    <property type="match status" value="1"/>
</dbReference>
<dbReference type="Pfam" id="PF02575">
    <property type="entry name" value="YbaB_DNA_bd"/>
    <property type="match status" value="1"/>
</dbReference>
<comment type="caution">
    <text evidence="4">The sequence shown here is derived from an EMBL/GenBank/DDBJ whole genome shotgun (WGS) entry which is preliminary data.</text>
</comment>